<dbReference type="Pfam" id="PF04960">
    <property type="entry name" value="Glutaminase"/>
    <property type="match status" value="1"/>
</dbReference>
<comment type="subunit">
    <text evidence="5">Homotetramer.</text>
</comment>
<dbReference type="EMBL" id="FOQD01000017">
    <property type="protein sequence ID" value="SFJ26492.1"/>
    <property type="molecule type" value="Genomic_DNA"/>
</dbReference>
<evidence type="ECO:0000256" key="4">
    <source>
        <dbReference type="ARBA" id="ARBA00049534"/>
    </source>
</evidence>
<dbReference type="GO" id="GO:0006543">
    <property type="term" value="P:L-glutamine catabolic process"/>
    <property type="evidence" value="ECO:0007669"/>
    <property type="project" value="TreeGrafter"/>
</dbReference>
<feature type="binding site" evidence="5">
    <location>
        <position position="268"/>
    </location>
    <ligand>
        <name>substrate</name>
    </ligand>
</feature>
<evidence type="ECO:0000256" key="5">
    <source>
        <dbReference type="HAMAP-Rule" id="MF_00313"/>
    </source>
</evidence>
<feature type="binding site" evidence="5">
    <location>
        <position position="216"/>
    </location>
    <ligand>
        <name>substrate</name>
    </ligand>
</feature>
<dbReference type="PANTHER" id="PTHR12544">
    <property type="entry name" value="GLUTAMINASE"/>
    <property type="match status" value="1"/>
</dbReference>
<evidence type="ECO:0000256" key="1">
    <source>
        <dbReference type="ARBA" id="ARBA00011076"/>
    </source>
</evidence>
<dbReference type="STRING" id="1576369.SAMN05421753_11776"/>
<keyword evidence="5" id="KW-0007">Acetylation</keyword>
<dbReference type="NCBIfam" id="TIGR03814">
    <property type="entry name" value="Gln_ase"/>
    <property type="match status" value="1"/>
</dbReference>
<feature type="binding site" evidence="5">
    <location>
        <position position="141"/>
    </location>
    <ligand>
        <name>substrate</name>
    </ligand>
</feature>
<protein>
    <recommendedName>
        <fullName evidence="2 5">Glutaminase</fullName>
        <ecNumber evidence="2 5">3.5.1.2</ecNumber>
    </recommendedName>
</protein>
<gene>
    <name evidence="5" type="primary">glsA</name>
    <name evidence="7" type="ORF">SAMN05421753_11776</name>
</gene>
<accession>A0A1I3PYR4</accession>
<organism evidence="7 8">
    <name type="scientific">Planctomicrobium piriforme</name>
    <dbReference type="NCBI Taxonomy" id="1576369"/>
    <lineage>
        <taxon>Bacteria</taxon>
        <taxon>Pseudomonadati</taxon>
        <taxon>Planctomycetota</taxon>
        <taxon>Planctomycetia</taxon>
        <taxon>Planctomycetales</taxon>
        <taxon>Planctomycetaceae</taxon>
        <taxon>Planctomicrobium</taxon>
    </lineage>
</organism>
<dbReference type="InterPro" id="IPR015868">
    <property type="entry name" value="Glutaminase"/>
</dbReference>
<dbReference type="GO" id="GO:0006537">
    <property type="term" value="P:glutamate biosynthetic process"/>
    <property type="evidence" value="ECO:0007669"/>
    <property type="project" value="TreeGrafter"/>
</dbReference>
<dbReference type="EC" id="3.5.1.2" evidence="2 5"/>
<dbReference type="AlphaFoldDB" id="A0A1I3PYR4"/>
<evidence type="ECO:0000256" key="3">
    <source>
        <dbReference type="ARBA" id="ARBA00022801"/>
    </source>
</evidence>
<evidence type="ECO:0000256" key="2">
    <source>
        <dbReference type="ARBA" id="ARBA00012918"/>
    </source>
</evidence>
<feature type="binding site" evidence="5">
    <location>
        <position position="192"/>
    </location>
    <ligand>
        <name>substrate</name>
    </ligand>
</feature>
<evidence type="ECO:0000313" key="8">
    <source>
        <dbReference type="Proteomes" id="UP000199518"/>
    </source>
</evidence>
<proteinExistence type="inferred from homology"/>
<evidence type="ECO:0000313" key="7">
    <source>
        <dbReference type="EMBL" id="SFJ26492.1"/>
    </source>
</evidence>
<sequence>MTMKPTAAESSTPNATVPFVSTGHLPPDERVSELIAEAHARFKSNTDGQNSAVYPALERVPSELFGICVVGTSGNVYSAGDAEAEFTIMSVSKPFVFALVCELLGSSTVRDKIGANATGLAFNSLAAIEQGSQGRTNPMVNAGAIATTSLAPGATPEDKWKFIYDGLSRFAGRELPMNEEVLESARATNFRNQSIARLLQSFGRIYMDPAEATDLYTRQCSLNVSARDLAVMGATLADGGVNPLTKERVVDPAVCHYALAVMATAGLYETSGDWLFDIGLPGKSGIGGGIVTVSPGKGGIGTFAPPLDAAGNSVKGQLVARFLSQQLGMDLFVSKPEV</sequence>
<keyword evidence="8" id="KW-1185">Reference proteome</keyword>
<comment type="caution">
    <text evidence="5">Lacks conserved residue(s) required for the propagation of feature annotation.</text>
</comment>
<reference evidence="8" key="1">
    <citation type="submission" date="2016-10" db="EMBL/GenBank/DDBJ databases">
        <authorList>
            <person name="Varghese N."/>
            <person name="Submissions S."/>
        </authorList>
    </citation>
    <scope>NUCLEOTIDE SEQUENCE [LARGE SCALE GENOMIC DNA]</scope>
    <source>
        <strain evidence="8">DSM 26348</strain>
    </source>
</reference>
<evidence type="ECO:0000256" key="6">
    <source>
        <dbReference type="SAM" id="MobiDB-lite"/>
    </source>
</evidence>
<dbReference type="SUPFAM" id="SSF56601">
    <property type="entry name" value="beta-lactamase/transpeptidase-like"/>
    <property type="match status" value="1"/>
</dbReference>
<comment type="similarity">
    <text evidence="1 5">Belongs to the glutaminase family.</text>
</comment>
<dbReference type="Gene3D" id="3.40.710.10">
    <property type="entry name" value="DD-peptidase/beta-lactamase superfamily"/>
    <property type="match status" value="1"/>
</dbReference>
<dbReference type="PANTHER" id="PTHR12544:SF48">
    <property type="entry name" value="GLUTAMINASE 1"/>
    <property type="match status" value="1"/>
</dbReference>
<feature type="region of interest" description="Disordered" evidence="6">
    <location>
        <begin position="1"/>
        <end position="23"/>
    </location>
</feature>
<dbReference type="InterPro" id="IPR012338">
    <property type="entry name" value="Beta-lactam/transpept-like"/>
</dbReference>
<keyword evidence="3 5" id="KW-0378">Hydrolase</keyword>
<feature type="binding site" evidence="5">
    <location>
        <position position="90"/>
    </location>
    <ligand>
        <name>substrate</name>
    </ligand>
</feature>
<dbReference type="HAMAP" id="MF_00313">
    <property type="entry name" value="Glutaminase"/>
    <property type="match status" value="1"/>
</dbReference>
<dbReference type="NCBIfam" id="NF009020">
    <property type="entry name" value="PRK12356.1"/>
    <property type="match status" value="1"/>
</dbReference>
<dbReference type="GO" id="GO:0004359">
    <property type="term" value="F:glutaminase activity"/>
    <property type="evidence" value="ECO:0007669"/>
    <property type="project" value="UniProtKB-UniRule"/>
</dbReference>
<comment type="catalytic activity">
    <reaction evidence="4 5">
        <text>L-glutamine + H2O = L-glutamate + NH4(+)</text>
        <dbReference type="Rhea" id="RHEA:15889"/>
        <dbReference type="ChEBI" id="CHEBI:15377"/>
        <dbReference type="ChEBI" id="CHEBI:28938"/>
        <dbReference type="ChEBI" id="CHEBI:29985"/>
        <dbReference type="ChEBI" id="CHEBI:58359"/>
        <dbReference type="EC" id="3.5.1.2"/>
    </reaction>
</comment>
<name>A0A1I3PYR4_9PLAN</name>
<dbReference type="Proteomes" id="UP000199518">
    <property type="component" value="Unassembled WGS sequence"/>
</dbReference>